<dbReference type="AlphaFoldDB" id="A0A3S0VJ73"/>
<proteinExistence type="predicted"/>
<evidence type="ECO:0000313" key="1">
    <source>
        <dbReference type="EMBL" id="RTZ49539.1"/>
    </source>
</evidence>
<organism evidence="1 2">
    <name type="scientific">Chryseobacterium arthrosphaerae</name>
    <dbReference type="NCBI Taxonomy" id="651561"/>
    <lineage>
        <taxon>Bacteria</taxon>
        <taxon>Pseudomonadati</taxon>
        <taxon>Bacteroidota</taxon>
        <taxon>Flavobacteriia</taxon>
        <taxon>Flavobacteriales</taxon>
        <taxon>Weeksellaceae</taxon>
        <taxon>Chryseobacterium group</taxon>
        <taxon>Chryseobacterium</taxon>
    </lineage>
</organism>
<accession>A0A3S0VJ73</accession>
<protein>
    <submittedName>
        <fullName evidence="1">Uncharacterized protein</fullName>
    </submittedName>
</protein>
<gene>
    <name evidence="1" type="ORF">EJ377_03265</name>
</gene>
<name>A0A3S0VJ73_9FLAO</name>
<reference evidence="1 2" key="1">
    <citation type="submission" date="2018-12" db="EMBL/GenBank/DDBJ databases">
        <title>Draft Genome Sequence of Chryseobacterium arthrosphaerae strain ED882-96 Isolated from the Blood of a Patient with Liver Cirrhosis in Taiwan.</title>
        <authorList>
            <person name="Lin J.-N."/>
            <person name="Lai C.-H."/>
            <person name="Yang C.-H."/>
            <person name="Huang Y.-H."/>
        </authorList>
    </citation>
    <scope>NUCLEOTIDE SEQUENCE [LARGE SCALE GENOMIC DNA]</scope>
    <source>
        <strain evidence="1 2">ED882-96</strain>
    </source>
</reference>
<comment type="caution">
    <text evidence="1">The sequence shown here is derived from an EMBL/GenBank/DDBJ whole genome shotgun (WGS) entry which is preliminary data.</text>
</comment>
<evidence type="ECO:0000313" key="2">
    <source>
        <dbReference type="Proteomes" id="UP000276953"/>
    </source>
</evidence>
<sequence>MFFYARKSTDTFVFAYHSNPHICPEKNSFDETCERTSSITAYKNLPKAIRTADSLYMSAQKPSEKIRSLMLSSELITMPENSKKPYATVKMHIH</sequence>
<dbReference type="EMBL" id="RYFC01000001">
    <property type="protein sequence ID" value="RTZ49539.1"/>
    <property type="molecule type" value="Genomic_DNA"/>
</dbReference>
<dbReference type="Proteomes" id="UP000276953">
    <property type="component" value="Unassembled WGS sequence"/>
</dbReference>